<dbReference type="EnsemblMetazoa" id="XM_030975582">
    <property type="protein sequence ID" value="XP_030831442"/>
    <property type="gene ID" value="LOC105445812"/>
</dbReference>
<feature type="domain" description="Death" evidence="14">
    <location>
        <begin position="430"/>
        <end position="499"/>
    </location>
</feature>
<evidence type="ECO:0000313" key="17">
    <source>
        <dbReference type="Proteomes" id="UP000007110"/>
    </source>
</evidence>
<reference evidence="17" key="1">
    <citation type="submission" date="2015-02" db="EMBL/GenBank/DDBJ databases">
        <title>Genome sequencing for Strongylocentrotus purpuratus.</title>
        <authorList>
            <person name="Murali S."/>
            <person name="Liu Y."/>
            <person name="Vee V."/>
            <person name="English A."/>
            <person name="Wang M."/>
            <person name="Skinner E."/>
            <person name="Han Y."/>
            <person name="Muzny D.M."/>
            <person name="Worley K.C."/>
            <person name="Gibbs R.A."/>
        </authorList>
    </citation>
    <scope>NUCLEOTIDE SEQUENCE</scope>
</reference>
<evidence type="ECO:0000256" key="4">
    <source>
        <dbReference type="ARBA" id="ARBA00009085"/>
    </source>
</evidence>
<comment type="similarity">
    <text evidence="4">Belongs to the peptidase C19 family.</text>
</comment>
<evidence type="ECO:0000256" key="7">
    <source>
        <dbReference type="ARBA" id="ARBA00022670"/>
    </source>
</evidence>
<comment type="catalytic activity">
    <reaction evidence="1">
        <text>Thiol-dependent hydrolysis of ester, thioester, amide, peptide and isopeptide bonds formed by the C-terminal Gly of ubiquitin (a 76-residue protein attached to proteins as an intracellular targeting signal).</text>
        <dbReference type="EC" id="3.4.19.12"/>
    </reaction>
</comment>
<dbReference type="InterPro" id="IPR036859">
    <property type="entry name" value="CAP-Gly_dom_sf"/>
</dbReference>
<dbReference type="GO" id="GO:0046872">
    <property type="term" value="F:metal ion binding"/>
    <property type="evidence" value="ECO:0007669"/>
    <property type="project" value="UniProtKB-KW"/>
</dbReference>
<dbReference type="PROSITE" id="PS50017">
    <property type="entry name" value="DEATH_DOMAIN"/>
    <property type="match status" value="3"/>
</dbReference>
<keyword evidence="10" id="KW-0378">Hydrolase</keyword>
<evidence type="ECO:0000256" key="5">
    <source>
        <dbReference type="ARBA" id="ARBA00012759"/>
    </source>
</evidence>
<accession>A0A7M7N5A4</accession>
<dbReference type="InterPro" id="IPR000488">
    <property type="entry name" value="Death_dom"/>
</dbReference>
<dbReference type="InterPro" id="IPR000938">
    <property type="entry name" value="CAP-Gly_domain"/>
</dbReference>
<dbReference type="Pfam" id="PF01302">
    <property type="entry name" value="CAP_GLY"/>
    <property type="match status" value="2"/>
</dbReference>
<evidence type="ECO:0000256" key="10">
    <source>
        <dbReference type="ARBA" id="ARBA00022801"/>
    </source>
</evidence>
<comment type="subcellular location">
    <subcellularLocation>
        <location evidence="2">Cytoplasm</location>
        <location evidence="2">Cytoskeleton</location>
        <location evidence="2">Microtubule organizing center</location>
        <location evidence="2">Centrosome</location>
    </subcellularLocation>
    <subcellularLocation>
        <location evidence="3">Cytoplasm</location>
        <location evidence="3">Perinuclear region</location>
    </subcellularLocation>
</comment>
<dbReference type="KEGG" id="spu:105445812"/>
<dbReference type="PANTHER" id="PTHR11830">
    <property type="entry name" value="40S RIBOSOMAL PROTEIN S3A"/>
    <property type="match status" value="1"/>
</dbReference>
<feature type="region of interest" description="Disordered" evidence="13">
    <location>
        <begin position="251"/>
        <end position="316"/>
    </location>
</feature>
<dbReference type="GO" id="GO:0004843">
    <property type="term" value="F:cysteine-type deubiquitinase activity"/>
    <property type="evidence" value="ECO:0007669"/>
    <property type="project" value="UniProtKB-EC"/>
</dbReference>
<feature type="domain" description="CAP-Gly" evidence="15">
    <location>
        <begin position="143"/>
        <end position="207"/>
    </location>
</feature>
<dbReference type="CDD" id="cd01670">
    <property type="entry name" value="Death"/>
    <property type="match status" value="1"/>
</dbReference>
<dbReference type="InterPro" id="IPR011029">
    <property type="entry name" value="DEATH-like_dom_sf"/>
</dbReference>
<keyword evidence="17" id="KW-1185">Reference proteome</keyword>
<dbReference type="InParanoid" id="A0A7M7N5A4"/>
<dbReference type="GO" id="GO:0005813">
    <property type="term" value="C:centrosome"/>
    <property type="evidence" value="ECO:0007669"/>
    <property type="project" value="UniProtKB-SubCell"/>
</dbReference>
<evidence type="ECO:0000259" key="15">
    <source>
        <dbReference type="PROSITE" id="PS50245"/>
    </source>
</evidence>
<proteinExistence type="inferred from homology"/>
<keyword evidence="8" id="KW-0479">Metal-binding</keyword>
<dbReference type="EC" id="3.4.19.12" evidence="5"/>
<dbReference type="Gene3D" id="1.10.533.10">
    <property type="entry name" value="Death Domain, Fas"/>
    <property type="match status" value="3"/>
</dbReference>
<evidence type="ECO:0000256" key="11">
    <source>
        <dbReference type="ARBA" id="ARBA00022807"/>
    </source>
</evidence>
<dbReference type="Proteomes" id="UP000007110">
    <property type="component" value="Unassembled WGS sequence"/>
</dbReference>
<dbReference type="GO" id="GO:0007165">
    <property type="term" value="P:signal transduction"/>
    <property type="evidence" value="ECO:0007669"/>
    <property type="project" value="InterPro"/>
</dbReference>
<evidence type="ECO:0000256" key="6">
    <source>
        <dbReference type="ARBA" id="ARBA00022490"/>
    </source>
</evidence>
<dbReference type="OrthoDB" id="6096767at2759"/>
<feature type="domain" description="Death" evidence="14">
    <location>
        <begin position="343"/>
        <end position="413"/>
    </location>
</feature>
<keyword evidence="7" id="KW-0645">Protease</keyword>
<keyword evidence="6" id="KW-0963">Cytoplasm</keyword>
<dbReference type="SMART" id="SM01052">
    <property type="entry name" value="CAP_GLY"/>
    <property type="match status" value="2"/>
</dbReference>
<dbReference type="RefSeq" id="XP_030831442.1">
    <property type="nucleotide sequence ID" value="XM_030975582.1"/>
</dbReference>
<dbReference type="Pfam" id="PF00531">
    <property type="entry name" value="Death"/>
    <property type="match status" value="2"/>
</dbReference>
<dbReference type="AlphaFoldDB" id="A0A7M7N5A4"/>
<evidence type="ECO:0000256" key="12">
    <source>
        <dbReference type="ARBA" id="ARBA00022833"/>
    </source>
</evidence>
<keyword evidence="11" id="KW-0788">Thiol protease</keyword>
<dbReference type="GO" id="GO:0048471">
    <property type="term" value="C:perinuclear region of cytoplasm"/>
    <property type="evidence" value="ECO:0007669"/>
    <property type="project" value="UniProtKB-SubCell"/>
</dbReference>
<evidence type="ECO:0000313" key="16">
    <source>
        <dbReference type="EnsemblMetazoa" id="XP_030831442"/>
    </source>
</evidence>
<evidence type="ECO:0000256" key="13">
    <source>
        <dbReference type="SAM" id="MobiDB-lite"/>
    </source>
</evidence>
<dbReference type="SUPFAM" id="SSF74924">
    <property type="entry name" value="Cap-Gly domain"/>
    <property type="match status" value="2"/>
</dbReference>
<evidence type="ECO:0000256" key="3">
    <source>
        <dbReference type="ARBA" id="ARBA00004556"/>
    </source>
</evidence>
<protein>
    <recommendedName>
        <fullName evidence="5">ubiquitinyl hydrolase 1</fullName>
        <ecNumber evidence="5">3.4.19.12</ecNumber>
    </recommendedName>
</protein>
<organism evidence="16 17">
    <name type="scientific">Strongylocentrotus purpuratus</name>
    <name type="common">Purple sea urchin</name>
    <dbReference type="NCBI Taxonomy" id="7668"/>
    <lineage>
        <taxon>Eukaryota</taxon>
        <taxon>Metazoa</taxon>
        <taxon>Echinodermata</taxon>
        <taxon>Eleutherozoa</taxon>
        <taxon>Echinozoa</taxon>
        <taxon>Echinoidea</taxon>
        <taxon>Euechinoidea</taxon>
        <taxon>Echinacea</taxon>
        <taxon>Camarodonta</taxon>
        <taxon>Echinidea</taxon>
        <taxon>Strongylocentrotidae</taxon>
        <taxon>Strongylocentrotus</taxon>
    </lineage>
</organism>
<dbReference type="Gene3D" id="2.30.30.190">
    <property type="entry name" value="CAP Gly-rich-like domain"/>
    <property type="match status" value="2"/>
</dbReference>
<evidence type="ECO:0000256" key="1">
    <source>
        <dbReference type="ARBA" id="ARBA00000707"/>
    </source>
</evidence>
<feature type="compositionally biased region" description="Basic and acidic residues" evidence="13">
    <location>
        <begin position="289"/>
        <end position="303"/>
    </location>
</feature>
<keyword evidence="12" id="KW-0862">Zinc</keyword>
<feature type="domain" description="CAP-Gly" evidence="15">
    <location>
        <begin position="39"/>
        <end position="83"/>
    </location>
</feature>
<sequence length="593" mass="66839">MLQRSPGFGLSCKSGDWVRVEVKIEGNLTDVAGIIRYRGELPTKRGIHFGVELEEYRGAGTTDGTFRNHIFFACQQDCGVFVPITRIKKRYLDYNICKRHYRRTPDVVEVDSALGLDDIYAVHQRVHVLTDEGEKEGRVLYCGFPPGAKTEYVGIEFDHPVKPSERNDGTYDGVKLFHPSNLERTILCPKASVLPLANLDQPGILDQHSIDQVHGRAIDPGEVRVKAHVKSSSTGYMPTHAKYGQTSYIGAANRGTTRPKDNTSKTQALATGKHETKSWTTKKFPKSYTESRSRKKETEDRPSADTANTKGHRTIGQDHGRVVSKFTLLDDVLNNVAIRLCGNWKTLAENLGIMNKEITQIVDLNMSSKDCAMDMLRRWREQMSSSRDKLGPLIKACHKSEFHSLANELEQGLDEQRLHHIAGQVHETVWNVLGENLGLERDHLSRLQMEDPHPSQRVYIMLLDWRFMLTFDSDKPLLLAKALGTIGMEELALEVCRGLTGKLLEDLAGSVKDFWKRLGKELQLTTRELQDLQDLRKGDDIFTAYQVLLRWKRRQEPEGDLLGALSAALKICGRDSLANKVVKGECPSLQSIQ</sequence>
<evidence type="ECO:0000256" key="2">
    <source>
        <dbReference type="ARBA" id="ARBA00004300"/>
    </source>
</evidence>
<keyword evidence="9" id="KW-0833">Ubl conjugation pathway</keyword>
<dbReference type="GO" id="GO:0005829">
    <property type="term" value="C:cytosol"/>
    <property type="evidence" value="ECO:0000318"/>
    <property type="project" value="GO_Central"/>
</dbReference>
<evidence type="ECO:0000256" key="8">
    <source>
        <dbReference type="ARBA" id="ARBA00022723"/>
    </source>
</evidence>
<dbReference type="SUPFAM" id="SSF47986">
    <property type="entry name" value="DEATH domain"/>
    <property type="match status" value="3"/>
</dbReference>
<name>A0A7M7N5A4_STRPU</name>
<dbReference type="GeneID" id="105445812"/>
<feature type="domain" description="Death" evidence="14">
    <location>
        <begin position="515"/>
        <end position="585"/>
    </location>
</feature>
<dbReference type="PROSITE" id="PS50245">
    <property type="entry name" value="CAP_GLY_2"/>
    <property type="match status" value="2"/>
</dbReference>
<evidence type="ECO:0000259" key="14">
    <source>
        <dbReference type="PROSITE" id="PS50017"/>
    </source>
</evidence>
<dbReference type="GO" id="GO:0006508">
    <property type="term" value="P:proteolysis"/>
    <property type="evidence" value="ECO:0007669"/>
    <property type="project" value="UniProtKB-KW"/>
</dbReference>
<reference evidence="16" key="2">
    <citation type="submission" date="2021-01" db="UniProtKB">
        <authorList>
            <consortium name="EnsemblMetazoa"/>
        </authorList>
    </citation>
    <scope>IDENTIFICATION</scope>
</reference>
<evidence type="ECO:0000256" key="9">
    <source>
        <dbReference type="ARBA" id="ARBA00022786"/>
    </source>
</evidence>